<keyword evidence="3" id="KW-1185">Reference proteome</keyword>
<dbReference type="PANTHER" id="PTHR30282:SF0">
    <property type="entry name" value="P-AMINOBENZOYL-GLUTAMATE TRANSPORT PROTEIN"/>
    <property type="match status" value="1"/>
</dbReference>
<name>A0A4Y4D6D3_KOCVA</name>
<evidence type="ECO:0000256" key="1">
    <source>
        <dbReference type="SAM" id="Phobius"/>
    </source>
</evidence>
<keyword evidence="1" id="KW-0812">Transmembrane</keyword>
<comment type="caution">
    <text evidence="2">The sequence shown here is derived from an EMBL/GenBank/DDBJ whole genome shotgun (WGS) entry which is preliminary data.</text>
</comment>
<reference evidence="2 3" key="1">
    <citation type="submission" date="2019-06" db="EMBL/GenBank/DDBJ databases">
        <title>Whole genome shotgun sequence of Kocuria varians NBRC 15358.</title>
        <authorList>
            <person name="Hosoyama A."/>
            <person name="Uohara A."/>
            <person name="Ohji S."/>
            <person name="Ichikawa N."/>
        </authorList>
    </citation>
    <scope>NUCLEOTIDE SEQUENCE [LARGE SCALE GENOMIC DNA]</scope>
    <source>
        <strain evidence="2 3">NBRC 15358</strain>
    </source>
</reference>
<dbReference type="PANTHER" id="PTHR30282">
    <property type="entry name" value="P-AMINOBENZOYL GLUTAMATE TRANSPORTER"/>
    <property type="match status" value="1"/>
</dbReference>
<evidence type="ECO:0000313" key="3">
    <source>
        <dbReference type="Proteomes" id="UP000315730"/>
    </source>
</evidence>
<feature type="transmembrane region" description="Helical" evidence="1">
    <location>
        <begin position="100"/>
        <end position="123"/>
    </location>
</feature>
<dbReference type="Proteomes" id="UP000315730">
    <property type="component" value="Unassembled WGS sequence"/>
</dbReference>
<proteinExistence type="predicted"/>
<keyword evidence="1" id="KW-0472">Membrane</keyword>
<protein>
    <recommendedName>
        <fullName evidence="4">AbgT family transporter</fullName>
    </recommendedName>
</protein>
<feature type="transmembrane region" description="Helical" evidence="1">
    <location>
        <begin position="39"/>
        <end position="56"/>
    </location>
</feature>
<evidence type="ECO:0008006" key="4">
    <source>
        <dbReference type="Google" id="ProtNLM"/>
    </source>
</evidence>
<dbReference type="GO" id="GO:0015558">
    <property type="term" value="F:secondary active p-aminobenzoyl-glutamate transmembrane transporter activity"/>
    <property type="evidence" value="ECO:0007669"/>
    <property type="project" value="InterPro"/>
</dbReference>
<dbReference type="AlphaFoldDB" id="A0A4Y4D6D3"/>
<gene>
    <name evidence="2" type="ORF">KVA01_23410</name>
</gene>
<accession>A0A4Y4D6D3</accession>
<evidence type="ECO:0000313" key="2">
    <source>
        <dbReference type="EMBL" id="GED00187.1"/>
    </source>
</evidence>
<sequence length="156" mass="16429">MSSSAPSARPQGTEKKGTGALLRVLNWIEWVGNKLPDPFWLFLMLAGIVILLSWILSSVGLSAVNPATGETVAVTNLLAPDGLRKIVAEAVTNFVEFPPLGLVVVILLGVAVAEQSGMLSAALRGSVARVGPKWLRSCSRSPASPVPSPRTPCTWC</sequence>
<dbReference type="Pfam" id="PF03806">
    <property type="entry name" value="ABG_transport"/>
    <property type="match status" value="1"/>
</dbReference>
<keyword evidence="1" id="KW-1133">Transmembrane helix</keyword>
<dbReference type="GO" id="GO:1902604">
    <property type="term" value="P:p-aminobenzoyl-glutamate transmembrane transport"/>
    <property type="evidence" value="ECO:0007669"/>
    <property type="project" value="InterPro"/>
</dbReference>
<dbReference type="EMBL" id="BJNW01000026">
    <property type="protein sequence ID" value="GED00187.1"/>
    <property type="molecule type" value="Genomic_DNA"/>
</dbReference>
<dbReference type="RefSeq" id="WP_267899949.1">
    <property type="nucleotide sequence ID" value="NZ_BJNW01000026.1"/>
</dbReference>
<organism evidence="2 3">
    <name type="scientific">Kocuria varians</name>
    <name type="common">Micrococcus varians</name>
    <dbReference type="NCBI Taxonomy" id="1272"/>
    <lineage>
        <taxon>Bacteria</taxon>
        <taxon>Bacillati</taxon>
        <taxon>Actinomycetota</taxon>
        <taxon>Actinomycetes</taxon>
        <taxon>Micrococcales</taxon>
        <taxon>Micrococcaceae</taxon>
        <taxon>Kocuria</taxon>
    </lineage>
</organism>
<dbReference type="InterPro" id="IPR004697">
    <property type="entry name" value="AbgT"/>
</dbReference>